<evidence type="ECO:0000256" key="2">
    <source>
        <dbReference type="ARBA" id="ARBA00007586"/>
    </source>
</evidence>
<comment type="similarity">
    <text evidence="2">Belongs to the CEMIP family.</text>
</comment>
<keyword evidence="5" id="KW-0325">Glycoprotein</keyword>
<dbReference type="GO" id="GO:0004415">
    <property type="term" value="F:hyalurononglucosaminidase activity"/>
    <property type="evidence" value="ECO:0007669"/>
    <property type="project" value="UniProtKB-EC"/>
</dbReference>
<evidence type="ECO:0000256" key="3">
    <source>
        <dbReference type="ARBA" id="ARBA00022475"/>
    </source>
</evidence>
<sequence length="1190" mass="134772">MLKRAVVFAFWCFLNGMHAICPDTDADLKPWSDAKTWNDNRLSVPSSSSAVTIKQGMKVKLDVNIDVKSITIETDGVLVWDSNRDSVVRTHFIYIQGTMAIGAEDCLIQKKVDILLRGMRYENPGIPTCGQKSICVGDGGTLELHGRDKLSWTKLTKTLPKPTPSDFFFKHLKSDKNKNEWMEGLRIYEFDANTMKVHKEKMFCLSGQCWWTNSGFTDIGPFINTVPNGRVIGVALQRKLKGSKNLDGVYAVLELIGAKRIREVDHDDVYALVTIKGDPSSTVEDIDRTSGDRKRARVTMVTTLNSGSKQKIEVLSQVKNGDWFGTFLDFTVYPFNTGFPRLDLVDNVESWDAGDKVLLTSTDFDMNQAEIGIVAECNDCGPKQIRVDLYREFGHWAELRNGIDYRGEVALLTRNIRIHGEIQPNCPSENGNCHKFKYDTFGGHVKVNRYFKNVHLEGVELENMGQQTSLGNYPLHFHMCHDTDDENYPNPPYLRKNSIHHTFARCITIHGSHGVTVQDNVCYDHLGHGIFLEDGGEKRTLIDGNLVAVTRKGDLIPTDRDFPSSFWITNPKTRLRNNIAAGSEGTGIWIIFPHEPTGPSRGLGFMARDEARHTKFTEITNNLAHSSLFGTGIWIIFPHEPTGPSRGLGFMARDEARHTKFTEITNNLAHSSLFAGFFFDGRIEDNLVRQQHVTNGYFPRTMPRDPKNKDARDDPVYINKLTYRKDEKEKSTQQITGNNCKRNRGQIWHHQATGGNVINPQGWKNRIQNSWINGGLFIMKHYSSADSARGLTFPSSSDQEQWISHSVFAGETANIGEPTWTWNHQLKRREWYPRSLVMPWSPKEPIQGFIYYDNPTYADKMWFTDFGATDNYTSGAFGFKRQNEFWSAVVSSATDIKFGFDDPSEGNRVYDGDKNVPGFSDHDGDLTATFRDKDGSVTSLSTFEQIVKPGRYETTSACQLRGNWDMAFCPYKYAKMWVSINNGVGGWPGNTRPFMVRDDEPDHPEHIAKGNMAQFMAILGGSHSYTLHWTKEIPREFWIWGQGVEKNQFVRIGVCLPVNADFELFTWSPQWRPTRGMWKKKSSIQELDADQIGDAYYWDTSNGMLFMKFINYKERTTSTSKLCEGHCPVVRITVKSGDRRKGDCRHRAYVSPGLYKRPSTGIMGNDDRSLPMTSAAAPAGWGAGSQLPFL</sequence>
<feature type="domain" description="G8" evidence="8">
    <location>
        <begin position="35"/>
        <end position="157"/>
    </location>
</feature>
<accession>A0A6J8EGM5</accession>
<organism evidence="9 10">
    <name type="scientific">Mytilus coruscus</name>
    <name type="common">Sea mussel</name>
    <dbReference type="NCBI Taxonomy" id="42192"/>
    <lineage>
        <taxon>Eukaryota</taxon>
        <taxon>Metazoa</taxon>
        <taxon>Spiralia</taxon>
        <taxon>Lophotrochozoa</taxon>
        <taxon>Mollusca</taxon>
        <taxon>Bivalvia</taxon>
        <taxon>Autobranchia</taxon>
        <taxon>Pteriomorphia</taxon>
        <taxon>Mytilida</taxon>
        <taxon>Mytiloidea</taxon>
        <taxon>Mytilidae</taxon>
        <taxon>Mytilinae</taxon>
        <taxon>Mytilus</taxon>
    </lineage>
</organism>
<dbReference type="Pfam" id="PF24605">
    <property type="entry name" value="CEMIP_X"/>
    <property type="match status" value="1"/>
</dbReference>
<dbReference type="SMART" id="SM01225">
    <property type="entry name" value="G8"/>
    <property type="match status" value="1"/>
</dbReference>
<keyword evidence="4 9" id="KW-0378">Hydrolase</keyword>
<dbReference type="EMBL" id="CACVKT020008897">
    <property type="protein sequence ID" value="CAC5418261.1"/>
    <property type="molecule type" value="Genomic_DNA"/>
</dbReference>
<keyword evidence="7" id="KW-0732">Signal</keyword>
<dbReference type="SUPFAM" id="SSF51126">
    <property type="entry name" value="Pectin lyase-like"/>
    <property type="match status" value="1"/>
</dbReference>
<protein>
    <submittedName>
        <fullName evidence="9">TEME2</fullName>
        <ecNumber evidence="9">3.2.1.35</ecNumber>
    </submittedName>
</protein>
<dbReference type="InterPro" id="IPR052252">
    <property type="entry name" value="CEMIP/CEMIP2"/>
</dbReference>
<feature type="chain" id="PRO_5026938600" evidence="7">
    <location>
        <begin position="20"/>
        <end position="1190"/>
    </location>
</feature>
<dbReference type="Pfam" id="PF24606">
    <property type="entry name" value="CEMIP_beta-hel"/>
    <property type="match status" value="1"/>
</dbReference>
<evidence type="ECO:0000256" key="5">
    <source>
        <dbReference type="ARBA" id="ARBA00023180"/>
    </source>
</evidence>
<dbReference type="InterPro" id="IPR011050">
    <property type="entry name" value="Pectin_lyase_fold/virulence"/>
</dbReference>
<dbReference type="InterPro" id="IPR055400">
    <property type="entry name" value="CEMIP_X"/>
</dbReference>
<keyword evidence="3" id="KW-0472">Membrane</keyword>
<dbReference type="AlphaFoldDB" id="A0A6J8EGM5"/>
<evidence type="ECO:0000259" key="8">
    <source>
        <dbReference type="PROSITE" id="PS51484"/>
    </source>
</evidence>
<evidence type="ECO:0000313" key="9">
    <source>
        <dbReference type="EMBL" id="CAC5418261.1"/>
    </source>
</evidence>
<comment type="subcellular location">
    <subcellularLocation>
        <location evidence="1">Cell membrane</location>
    </subcellularLocation>
</comment>
<keyword evidence="3" id="KW-1003">Cell membrane</keyword>
<proteinExistence type="inferred from homology"/>
<evidence type="ECO:0000256" key="1">
    <source>
        <dbReference type="ARBA" id="ARBA00004236"/>
    </source>
</evidence>
<evidence type="ECO:0000256" key="7">
    <source>
        <dbReference type="SAM" id="SignalP"/>
    </source>
</evidence>
<name>A0A6J8EGM5_MYTCO</name>
<keyword evidence="10" id="KW-1185">Reference proteome</keyword>
<dbReference type="InterPro" id="IPR019316">
    <property type="entry name" value="G8_domain"/>
</dbReference>
<dbReference type="InterPro" id="IPR055401">
    <property type="entry name" value="CEMIP_beta-hel_dom"/>
</dbReference>
<reference evidence="9 10" key="1">
    <citation type="submission" date="2020-06" db="EMBL/GenBank/DDBJ databases">
        <authorList>
            <person name="Li R."/>
            <person name="Bekaert M."/>
        </authorList>
    </citation>
    <scope>NUCLEOTIDE SEQUENCE [LARGE SCALE GENOMIC DNA]</scope>
    <source>
        <strain evidence="10">wild</strain>
    </source>
</reference>
<dbReference type="InterPro" id="IPR012334">
    <property type="entry name" value="Pectin_lyas_fold"/>
</dbReference>
<dbReference type="PROSITE" id="PS51484">
    <property type="entry name" value="G8"/>
    <property type="match status" value="1"/>
</dbReference>
<dbReference type="EC" id="3.2.1.35" evidence="9"/>
<dbReference type="PANTHER" id="PTHR15535">
    <property type="entry name" value="TRANSMEMBRANE PROTEIN 2-RELATED"/>
    <property type="match status" value="1"/>
</dbReference>
<dbReference type="Gene3D" id="2.160.20.10">
    <property type="entry name" value="Single-stranded right-handed beta-helix, Pectin lyase-like"/>
    <property type="match status" value="1"/>
</dbReference>
<keyword evidence="6 9" id="KW-0326">Glycosidase</keyword>
<dbReference type="Pfam" id="PF10162">
    <property type="entry name" value="G8"/>
    <property type="match status" value="1"/>
</dbReference>
<dbReference type="Proteomes" id="UP000507470">
    <property type="component" value="Unassembled WGS sequence"/>
</dbReference>
<dbReference type="GO" id="GO:0005886">
    <property type="term" value="C:plasma membrane"/>
    <property type="evidence" value="ECO:0007669"/>
    <property type="project" value="UniProtKB-SubCell"/>
</dbReference>
<dbReference type="OrthoDB" id="190675at2759"/>
<gene>
    <name evidence="9" type="ORF">MCOR_50708</name>
</gene>
<evidence type="ECO:0000256" key="6">
    <source>
        <dbReference type="ARBA" id="ARBA00023295"/>
    </source>
</evidence>
<dbReference type="PANTHER" id="PTHR15535:SF17">
    <property type="entry name" value="TRANSMEMBRANE PROTEIN"/>
    <property type="match status" value="1"/>
</dbReference>
<evidence type="ECO:0000313" key="10">
    <source>
        <dbReference type="Proteomes" id="UP000507470"/>
    </source>
</evidence>
<feature type="signal peptide" evidence="7">
    <location>
        <begin position="1"/>
        <end position="19"/>
    </location>
</feature>
<evidence type="ECO:0000256" key="4">
    <source>
        <dbReference type="ARBA" id="ARBA00022801"/>
    </source>
</evidence>